<feature type="region of interest" description="LID" evidence="10">
    <location>
        <begin position="110"/>
        <end position="120"/>
    </location>
</feature>
<feature type="binding site" evidence="10">
    <location>
        <position position="19"/>
    </location>
    <ligand>
        <name>ATP</name>
        <dbReference type="ChEBI" id="CHEBI:30616"/>
    </ligand>
</feature>
<comment type="catalytic activity">
    <reaction evidence="10">
        <text>ATP + H2O = ADP + phosphate + H(+)</text>
        <dbReference type="Rhea" id="RHEA:13065"/>
        <dbReference type="ChEBI" id="CHEBI:15377"/>
        <dbReference type="ChEBI" id="CHEBI:15378"/>
        <dbReference type="ChEBI" id="CHEBI:30616"/>
        <dbReference type="ChEBI" id="CHEBI:43474"/>
        <dbReference type="ChEBI" id="CHEBI:456216"/>
    </reaction>
</comment>
<dbReference type="STRING" id="1408163.A0A0F4YU91"/>
<evidence type="ECO:0000256" key="6">
    <source>
        <dbReference type="ARBA" id="ARBA00022741"/>
    </source>
</evidence>
<dbReference type="Gene3D" id="3.40.50.300">
    <property type="entry name" value="P-loop containing nucleotide triphosphate hydrolases"/>
    <property type="match status" value="1"/>
</dbReference>
<comment type="catalytic activity">
    <reaction evidence="1 10">
        <text>AMP + ATP = 2 ADP</text>
        <dbReference type="Rhea" id="RHEA:12973"/>
        <dbReference type="ChEBI" id="CHEBI:30616"/>
        <dbReference type="ChEBI" id="CHEBI:456215"/>
        <dbReference type="ChEBI" id="CHEBI:456216"/>
        <dbReference type="EC" id="2.7.4.3"/>
    </reaction>
</comment>
<dbReference type="GO" id="GO:0005524">
    <property type="term" value="F:ATP binding"/>
    <property type="evidence" value="ECO:0007669"/>
    <property type="project" value="UniProtKB-KW"/>
</dbReference>
<feature type="binding site" evidence="10">
    <location>
        <position position="18"/>
    </location>
    <ligand>
        <name>ATP</name>
        <dbReference type="ChEBI" id="CHEBI:30616"/>
    </ligand>
</feature>
<dbReference type="GeneID" id="25316474"/>
<evidence type="ECO:0000256" key="9">
    <source>
        <dbReference type="ARBA" id="ARBA00023242"/>
    </source>
</evidence>
<sequence length="178" mass="20110">MRTLPNIIITGTPGVGKTVHCDQVAQETGLRHLSINQVAKDRDCYDGFDQERQSWIVDEDKLLDAIEDEVLQGGYLIDWHACDLFPKSWIDLVVVLRCPSTSILYDRLSARGYSQTKVEENMDAEIFGLLLEEAKEAYDEEIVIELTSENSEDIESNCARIAAWVEAWKKSRAKSAAD</sequence>
<evidence type="ECO:0000256" key="7">
    <source>
        <dbReference type="ARBA" id="ARBA00022777"/>
    </source>
</evidence>
<dbReference type="GO" id="GO:0000462">
    <property type="term" value="P:maturation of SSU-rRNA from tricistronic rRNA transcript (SSU-rRNA, 5.8S rRNA, LSU-rRNA)"/>
    <property type="evidence" value="ECO:0007669"/>
    <property type="project" value="EnsemblFungi"/>
</dbReference>
<dbReference type="OrthoDB" id="10251185at2759"/>
<keyword evidence="8 10" id="KW-0067">ATP-binding</keyword>
<feature type="binding site" evidence="10">
    <location>
        <position position="14"/>
    </location>
    <ligand>
        <name>ATP</name>
        <dbReference type="ChEBI" id="CHEBI:30616"/>
    </ligand>
</feature>
<dbReference type="FunFam" id="3.40.50.300:FF:000372">
    <property type="entry name" value="Adenylate kinase isoenzyme 6 homolog"/>
    <property type="match status" value="1"/>
</dbReference>
<dbReference type="Proteomes" id="UP000053958">
    <property type="component" value="Unassembled WGS sequence"/>
</dbReference>
<comment type="function">
    <text evidence="10">Broad-specificity nucleoside monophosphate (NMP) kinase that catalyzes the reversible transfer of the terminal phosphate group between nucleoside triphosphates and monophosphates. Has also ATPase activity. Involved in the late cytoplasmic maturation steps of the 40S ribosomal particles, specifically 18S rRNA maturation. While NMP activity is not required for ribosome maturation, ATPase activity is. Associates transiently with small ribosomal subunit protein uS11. ATP hydrolysis breaks the interaction with uS11. May temporarily remove uS11 from the ribosome to enable a conformational change of the ribosomal RNA that is needed for the final maturation step of the small ribosomal subunit. Its NMP activity may have a role in nuclear energy homeostasis.</text>
</comment>
<comment type="subcellular location">
    <subcellularLocation>
        <location evidence="10">Cytoplasm</location>
    </subcellularLocation>
    <subcellularLocation>
        <location evidence="10">Nucleus</location>
    </subcellularLocation>
</comment>
<organism evidence="11 12">
    <name type="scientific">Rasamsonia emersonii (strain ATCC 16479 / CBS 393.64 / IMI 116815)</name>
    <dbReference type="NCBI Taxonomy" id="1408163"/>
    <lineage>
        <taxon>Eukaryota</taxon>
        <taxon>Fungi</taxon>
        <taxon>Dikarya</taxon>
        <taxon>Ascomycota</taxon>
        <taxon>Pezizomycotina</taxon>
        <taxon>Eurotiomycetes</taxon>
        <taxon>Eurotiomycetidae</taxon>
        <taxon>Eurotiales</taxon>
        <taxon>Trichocomaceae</taxon>
        <taxon>Rasamsonia</taxon>
    </lineage>
</organism>
<feature type="region of interest" description="NMPbind" evidence="10">
    <location>
        <begin position="34"/>
        <end position="57"/>
    </location>
</feature>
<protein>
    <recommendedName>
        <fullName evidence="10">Adenylate kinase isoenzyme 6 homolog</fullName>
        <shortName evidence="10">AK6</shortName>
        <ecNumber evidence="10">2.7.4.3</ecNumber>
    </recommendedName>
    <alternativeName>
        <fullName evidence="10">Dual activity adenylate kinase/ATPase</fullName>
        <shortName evidence="10">AK/ATPase</shortName>
    </alternativeName>
</protein>
<feature type="binding site" evidence="10">
    <location>
        <position position="16"/>
    </location>
    <ligand>
        <name>ATP</name>
        <dbReference type="ChEBI" id="CHEBI:30616"/>
    </ligand>
</feature>
<dbReference type="HAMAP" id="MF_00039">
    <property type="entry name" value="Adenylate_kinase_AK6"/>
    <property type="match status" value="1"/>
</dbReference>
<keyword evidence="12" id="KW-1185">Reference proteome</keyword>
<keyword evidence="7 10" id="KW-0418">Kinase</keyword>
<dbReference type="EMBL" id="LASV01000165">
    <property type="protein sequence ID" value="KKA21852.1"/>
    <property type="molecule type" value="Genomic_DNA"/>
</dbReference>
<dbReference type="SUPFAM" id="SSF52540">
    <property type="entry name" value="P-loop containing nucleoside triphosphate hydrolases"/>
    <property type="match status" value="1"/>
</dbReference>
<evidence type="ECO:0000256" key="10">
    <source>
        <dbReference type="HAMAP-Rule" id="MF_03173"/>
    </source>
</evidence>
<evidence type="ECO:0000256" key="3">
    <source>
        <dbReference type="ARBA" id="ARBA00022517"/>
    </source>
</evidence>
<dbReference type="InterPro" id="IPR020618">
    <property type="entry name" value="Adenyl_kinase_AK6"/>
</dbReference>
<comment type="caution">
    <text evidence="11">The sequence shown here is derived from an EMBL/GenBank/DDBJ whole genome shotgun (WGS) entry which is preliminary data.</text>
</comment>
<dbReference type="PANTHER" id="PTHR12595">
    <property type="entry name" value="POS9-ACTIVATING FACTOR FAP7-RELATED"/>
    <property type="match status" value="1"/>
</dbReference>
<dbReference type="GO" id="GO:0004017">
    <property type="term" value="F:AMP kinase activity"/>
    <property type="evidence" value="ECO:0007669"/>
    <property type="project" value="UniProtKB-UniRule"/>
</dbReference>
<reference evidence="11 12" key="1">
    <citation type="submission" date="2015-04" db="EMBL/GenBank/DDBJ databases">
        <authorList>
            <person name="Heijne W.H."/>
            <person name="Fedorova N.D."/>
            <person name="Nierman W.C."/>
            <person name="Vollebregt A.W."/>
            <person name="Zhao Z."/>
            <person name="Wu L."/>
            <person name="Kumar M."/>
            <person name="Stam H."/>
            <person name="van den Berg M.A."/>
            <person name="Pel H.J."/>
        </authorList>
    </citation>
    <scope>NUCLEOTIDE SEQUENCE [LARGE SCALE GENOMIC DNA]</scope>
    <source>
        <strain evidence="11 12">CBS 393.64</strain>
    </source>
</reference>
<keyword evidence="6 10" id="KW-0547">Nucleotide-binding</keyword>
<evidence type="ECO:0000256" key="4">
    <source>
        <dbReference type="ARBA" id="ARBA00022552"/>
    </source>
</evidence>
<dbReference type="RefSeq" id="XP_013328464.1">
    <property type="nucleotide sequence ID" value="XM_013473010.1"/>
</dbReference>
<dbReference type="EC" id="2.7.4.3" evidence="10"/>
<keyword evidence="4 10" id="KW-0698">rRNA processing</keyword>
<dbReference type="GO" id="GO:0016887">
    <property type="term" value="F:ATP hydrolysis activity"/>
    <property type="evidence" value="ECO:0007669"/>
    <property type="project" value="UniProtKB-UniRule"/>
</dbReference>
<evidence type="ECO:0000313" key="11">
    <source>
        <dbReference type="EMBL" id="KKA21852.1"/>
    </source>
</evidence>
<name>A0A0F4YU91_RASE3</name>
<accession>A0A0F4YU91</accession>
<keyword evidence="5 10" id="KW-0808">Transferase</keyword>
<comment type="subunit">
    <text evidence="10">Interacts with small ribosomal subunit protein uS11. Not a structural component of 43S pre-ribosomes, but transiently interacts with them by binding to uS11.</text>
</comment>
<dbReference type="InterPro" id="IPR027417">
    <property type="entry name" value="P-loop_NTPase"/>
</dbReference>
<feature type="binding site" evidence="10">
    <location>
        <position position="17"/>
    </location>
    <ligand>
        <name>ATP</name>
        <dbReference type="ChEBI" id="CHEBI:30616"/>
    </ligand>
</feature>
<evidence type="ECO:0000256" key="8">
    <source>
        <dbReference type="ARBA" id="ARBA00022840"/>
    </source>
</evidence>
<comment type="caution">
    <text evidence="10">Lacks conserved residue(s) required for the propagation of feature annotation.</text>
</comment>
<dbReference type="GO" id="GO:0005634">
    <property type="term" value="C:nucleus"/>
    <property type="evidence" value="ECO:0007669"/>
    <property type="project" value="UniProtKB-SubCell"/>
</dbReference>
<dbReference type="GO" id="GO:0005737">
    <property type="term" value="C:cytoplasm"/>
    <property type="evidence" value="ECO:0007669"/>
    <property type="project" value="UniProtKB-SubCell"/>
</dbReference>
<proteinExistence type="inferred from homology"/>
<comment type="similarity">
    <text evidence="10">Belongs to the adenylate kinase family. AK6 subfamily.</text>
</comment>
<feature type="binding site" evidence="10">
    <location>
        <position position="111"/>
    </location>
    <ligand>
        <name>ATP</name>
        <dbReference type="ChEBI" id="CHEBI:30616"/>
    </ligand>
</feature>
<gene>
    <name evidence="11" type="ORF">T310_4125</name>
</gene>
<evidence type="ECO:0000313" key="12">
    <source>
        <dbReference type="Proteomes" id="UP000053958"/>
    </source>
</evidence>
<dbReference type="Pfam" id="PF13238">
    <property type="entry name" value="AAA_18"/>
    <property type="match status" value="1"/>
</dbReference>
<keyword evidence="9 10" id="KW-0539">Nucleus</keyword>
<evidence type="ECO:0000256" key="1">
    <source>
        <dbReference type="ARBA" id="ARBA00000582"/>
    </source>
</evidence>
<dbReference type="AlphaFoldDB" id="A0A0F4YU91"/>
<keyword evidence="2 10" id="KW-0963">Cytoplasm</keyword>
<evidence type="ECO:0000256" key="2">
    <source>
        <dbReference type="ARBA" id="ARBA00022490"/>
    </source>
</evidence>
<keyword evidence="3 10" id="KW-0690">Ribosome biogenesis</keyword>
<dbReference type="GO" id="GO:0034599">
    <property type="term" value="P:cellular response to oxidative stress"/>
    <property type="evidence" value="ECO:0007669"/>
    <property type="project" value="EnsemblFungi"/>
</dbReference>
<dbReference type="PANTHER" id="PTHR12595:SF0">
    <property type="entry name" value="ADENYLATE KINASE ISOENZYME 6"/>
    <property type="match status" value="1"/>
</dbReference>
<evidence type="ECO:0000256" key="5">
    <source>
        <dbReference type="ARBA" id="ARBA00022679"/>
    </source>
</evidence>